<keyword evidence="3" id="KW-1185">Reference proteome</keyword>
<organism evidence="1">
    <name type="scientific">Guillardia theta (strain CCMP2712)</name>
    <name type="common">Cryptophyte</name>
    <dbReference type="NCBI Taxonomy" id="905079"/>
    <lineage>
        <taxon>Eukaryota</taxon>
        <taxon>Cryptophyceae</taxon>
        <taxon>Pyrenomonadales</taxon>
        <taxon>Geminigeraceae</taxon>
        <taxon>Guillardia</taxon>
    </lineage>
</organism>
<dbReference type="HOGENOM" id="CLU_2643253_0_0_1"/>
<dbReference type="PaxDb" id="55529-EKX31942"/>
<gene>
    <name evidence="1" type="ORF">GUITHDRAFT_156447</name>
</gene>
<dbReference type="GeneID" id="17288668"/>
<dbReference type="EMBL" id="JH993223">
    <property type="protein sequence ID" value="EKX31942.1"/>
    <property type="molecule type" value="Genomic_DNA"/>
</dbReference>
<reference evidence="1 3" key="1">
    <citation type="journal article" date="2012" name="Nature">
        <title>Algal genomes reveal evolutionary mosaicism and the fate of nucleomorphs.</title>
        <authorList>
            <consortium name="DOE Joint Genome Institute"/>
            <person name="Curtis B.A."/>
            <person name="Tanifuji G."/>
            <person name="Burki F."/>
            <person name="Gruber A."/>
            <person name="Irimia M."/>
            <person name="Maruyama S."/>
            <person name="Arias M.C."/>
            <person name="Ball S.G."/>
            <person name="Gile G.H."/>
            <person name="Hirakawa Y."/>
            <person name="Hopkins J.F."/>
            <person name="Kuo A."/>
            <person name="Rensing S.A."/>
            <person name="Schmutz J."/>
            <person name="Symeonidi A."/>
            <person name="Elias M."/>
            <person name="Eveleigh R.J."/>
            <person name="Herman E.K."/>
            <person name="Klute M.J."/>
            <person name="Nakayama T."/>
            <person name="Obornik M."/>
            <person name="Reyes-Prieto A."/>
            <person name="Armbrust E.V."/>
            <person name="Aves S.J."/>
            <person name="Beiko R.G."/>
            <person name="Coutinho P."/>
            <person name="Dacks J.B."/>
            <person name="Durnford D.G."/>
            <person name="Fast N.M."/>
            <person name="Green B.R."/>
            <person name="Grisdale C.J."/>
            <person name="Hempel F."/>
            <person name="Henrissat B."/>
            <person name="Hoppner M.P."/>
            <person name="Ishida K."/>
            <person name="Kim E."/>
            <person name="Koreny L."/>
            <person name="Kroth P.G."/>
            <person name="Liu Y."/>
            <person name="Malik S.B."/>
            <person name="Maier U.G."/>
            <person name="McRose D."/>
            <person name="Mock T."/>
            <person name="Neilson J.A."/>
            <person name="Onodera N.T."/>
            <person name="Poole A.M."/>
            <person name="Pritham E.J."/>
            <person name="Richards T.A."/>
            <person name="Rocap G."/>
            <person name="Roy S.W."/>
            <person name="Sarai C."/>
            <person name="Schaack S."/>
            <person name="Shirato S."/>
            <person name="Slamovits C.H."/>
            <person name="Spencer D.F."/>
            <person name="Suzuki S."/>
            <person name="Worden A.Z."/>
            <person name="Zauner S."/>
            <person name="Barry K."/>
            <person name="Bell C."/>
            <person name="Bharti A.K."/>
            <person name="Crow J.A."/>
            <person name="Grimwood J."/>
            <person name="Kramer R."/>
            <person name="Lindquist E."/>
            <person name="Lucas S."/>
            <person name="Salamov A."/>
            <person name="McFadden G.I."/>
            <person name="Lane C.E."/>
            <person name="Keeling P.J."/>
            <person name="Gray M.W."/>
            <person name="Grigoriev I.V."/>
            <person name="Archibald J.M."/>
        </authorList>
    </citation>
    <scope>NUCLEOTIDE SEQUENCE</scope>
    <source>
        <strain evidence="1 3">CCMP2712</strain>
    </source>
</reference>
<evidence type="ECO:0000313" key="3">
    <source>
        <dbReference type="Proteomes" id="UP000011087"/>
    </source>
</evidence>
<dbReference type="AlphaFoldDB" id="L1I793"/>
<evidence type="ECO:0000313" key="1">
    <source>
        <dbReference type="EMBL" id="EKX31942.1"/>
    </source>
</evidence>
<sequence length="77" mass="9084">MVLCRARFNPLRMRRFFEQDSSTPYARSVFQCRWHVVSGEPITIPDEQISRHDRRAVAILHGDVVRGSADERRETRD</sequence>
<protein>
    <submittedName>
        <fullName evidence="1 2">Uncharacterized protein</fullName>
    </submittedName>
</protein>
<dbReference type="KEGG" id="gtt:GUITHDRAFT_156447"/>
<reference evidence="3" key="2">
    <citation type="submission" date="2012-11" db="EMBL/GenBank/DDBJ databases">
        <authorList>
            <person name="Kuo A."/>
            <person name="Curtis B.A."/>
            <person name="Tanifuji G."/>
            <person name="Burki F."/>
            <person name="Gruber A."/>
            <person name="Irimia M."/>
            <person name="Maruyama S."/>
            <person name="Arias M.C."/>
            <person name="Ball S.G."/>
            <person name="Gile G.H."/>
            <person name="Hirakawa Y."/>
            <person name="Hopkins J.F."/>
            <person name="Rensing S.A."/>
            <person name="Schmutz J."/>
            <person name="Symeonidi A."/>
            <person name="Elias M."/>
            <person name="Eveleigh R.J."/>
            <person name="Herman E.K."/>
            <person name="Klute M.J."/>
            <person name="Nakayama T."/>
            <person name="Obornik M."/>
            <person name="Reyes-Prieto A."/>
            <person name="Armbrust E.V."/>
            <person name="Aves S.J."/>
            <person name="Beiko R.G."/>
            <person name="Coutinho P."/>
            <person name="Dacks J.B."/>
            <person name="Durnford D.G."/>
            <person name="Fast N.M."/>
            <person name="Green B.R."/>
            <person name="Grisdale C."/>
            <person name="Hempe F."/>
            <person name="Henrissat B."/>
            <person name="Hoppner M.P."/>
            <person name="Ishida K.-I."/>
            <person name="Kim E."/>
            <person name="Koreny L."/>
            <person name="Kroth P.G."/>
            <person name="Liu Y."/>
            <person name="Malik S.-B."/>
            <person name="Maier U.G."/>
            <person name="McRose D."/>
            <person name="Mock T."/>
            <person name="Neilson J.A."/>
            <person name="Onodera N.T."/>
            <person name="Poole A.M."/>
            <person name="Pritham E.J."/>
            <person name="Richards T.A."/>
            <person name="Rocap G."/>
            <person name="Roy S.W."/>
            <person name="Sarai C."/>
            <person name="Schaack S."/>
            <person name="Shirato S."/>
            <person name="Slamovits C.H."/>
            <person name="Spencer D.F."/>
            <person name="Suzuki S."/>
            <person name="Worden A.Z."/>
            <person name="Zauner S."/>
            <person name="Barry K."/>
            <person name="Bell C."/>
            <person name="Bharti A.K."/>
            <person name="Crow J.A."/>
            <person name="Grimwood J."/>
            <person name="Kramer R."/>
            <person name="Lindquist E."/>
            <person name="Lucas S."/>
            <person name="Salamov A."/>
            <person name="McFadden G.I."/>
            <person name="Lane C.E."/>
            <person name="Keeling P.J."/>
            <person name="Gray M.W."/>
            <person name="Grigoriev I.V."/>
            <person name="Archibald J.M."/>
        </authorList>
    </citation>
    <scope>NUCLEOTIDE SEQUENCE</scope>
    <source>
        <strain evidence="3">CCMP2712</strain>
    </source>
</reference>
<evidence type="ECO:0000313" key="2">
    <source>
        <dbReference type="EnsemblProtists" id="EKX31942"/>
    </source>
</evidence>
<dbReference type="EnsemblProtists" id="EKX31942">
    <property type="protein sequence ID" value="EKX31942"/>
    <property type="gene ID" value="GUITHDRAFT_156447"/>
</dbReference>
<reference evidence="2" key="3">
    <citation type="submission" date="2015-06" db="UniProtKB">
        <authorList>
            <consortium name="EnsemblProtists"/>
        </authorList>
    </citation>
    <scope>IDENTIFICATION</scope>
</reference>
<name>L1I793_GUITC</name>
<dbReference type="RefSeq" id="XP_005818922.1">
    <property type="nucleotide sequence ID" value="XM_005818865.1"/>
</dbReference>
<dbReference type="Proteomes" id="UP000011087">
    <property type="component" value="Unassembled WGS sequence"/>
</dbReference>
<proteinExistence type="predicted"/>
<accession>L1I793</accession>